<dbReference type="InterPro" id="IPR017871">
    <property type="entry name" value="ABC_transporter-like_CS"/>
</dbReference>
<dbReference type="CDD" id="cd18584">
    <property type="entry name" value="ABC_6TM_AarD_CydD"/>
    <property type="match status" value="1"/>
</dbReference>
<dbReference type="Pfam" id="PF00664">
    <property type="entry name" value="ABC_membrane"/>
    <property type="match status" value="1"/>
</dbReference>
<dbReference type="AlphaFoldDB" id="A0A6F8ZG61"/>
<keyword evidence="4" id="KW-0997">Cell inner membrane</keyword>
<sequence length="572" mass="61783">MDRRLWTRVKPARWLLAMVIGQGVLNGVLVVLQAWFMAQAVAQVYLGHRPLSAVSPDIYGLLAVVAARAVVAWGAERAGLAMAQRVQAEVRRQIMEAVVGRGPAAMTAGSGGDVAAIALDGVEALEDYLAHFLPQVVLSVAVPVLVGLAVLWQDPLSALILFVTAPLIPIFMVLIGRQAEATNRRQWELLSRLSAHFLDVLQGLTTLELFGRARRQEAIIADVSDRYRRATMKTLRIGFLSSLVLELSAALSTAIVAVVIGIRMVGGSLPFFPGFFVLLLAPEFFAPLRALGTNYHAGLSGRTALERIFGVLDQPVPEPGRRRPPEGAPLTVRLNHLSYAYGPGDPVLRDVSLFLPPGRHLAIVGPSGAGKSTLLSVLMGFVVPGPGQGEVAGVDLAELDGDWWRRQVAWVPQRPYLFAGTVADNIRLGVPDAPREAVEEAARLCRADAFIRALPQGYDTVIGERGLTLSGGEAQRIALARAVLKDAPVVLMDEPTANLDPETEGVLDELLERWRDRTVVVVAHRLNTVRHADWLLVMDGGRVVESGTPESLAQRPGLYRQLRIAYAEGVGS</sequence>
<evidence type="ECO:0000259" key="12">
    <source>
        <dbReference type="PROSITE" id="PS50929"/>
    </source>
</evidence>
<keyword evidence="9 10" id="KW-0472">Membrane</keyword>
<keyword evidence="7 13" id="KW-0067">ATP-binding</keyword>
<dbReference type="GO" id="GO:0005886">
    <property type="term" value="C:plasma membrane"/>
    <property type="evidence" value="ECO:0007669"/>
    <property type="project" value="UniProtKB-SubCell"/>
</dbReference>
<accession>A0A6F8ZG61</accession>
<keyword evidence="6" id="KW-0547">Nucleotide-binding</keyword>
<dbReference type="SUPFAM" id="SSF52540">
    <property type="entry name" value="P-loop containing nucleoside triphosphate hydrolases"/>
    <property type="match status" value="1"/>
</dbReference>
<keyword evidence="2" id="KW-0813">Transport</keyword>
<evidence type="ECO:0000256" key="2">
    <source>
        <dbReference type="ARBA" id="ARBA00022448"/>
    </source>
</evidence>
<dbReference type="FunFam" id="3.40.50.300:FF:001001">
    <property type="entry name" value="Multidrug ABC transporter ATP-binding protein"/>
    <property type="match status" value="1"/>
</dbReference>
<feature type="transmembrane region" description="Helical" evidence="10">
    <location>
        <begin position="158"/>
        <end position="176"/>
    </location>
</feature>
<dbReference type="InterPro" id="IPR014216">
    <property type="entry name" value="ABC_transptr_CydD"/>
</dbReference>
<dbReference type="InterPro" id="IPR039421">
    <property type="entry name" value="Type_1_exporter"/>
</dbReference>
<gene>
    <name evidence="13" type="ORF">R50_0946</name>
</gene>
<dbReference type="InterPro" id="IPR027417">
    <property type="entry name" value="P-loop_NTPase"/>
</dbReference>
<keyword evidence="8 10" id="KW-1133">Transmembrane helix</keyword>
<evidence type="ECO:0000256" key="7">
    <source>
        <dbReference type="ARBA" id="ARBA00022840"/>
    </source>
</evidence>
<dbReference type="PANTHER" id="PTHR24221">
    <property type="entry name" value="ATP-BINDING CASSETTE SUB-FAMILY B"/>
    <property type="match status" value="1"/>
</dbReference>
<dbReference type="SMART" id="SM00382">
    <property type="entry name" value="AAA"/>
    <property type="match status" value="1"/>
</dbReference>
<feature type="transmembrane region" description="Helical" evidence="10">
    <location>
        <begin position="58"/>
        <end position="75"/>
    </location>
</feature>
<dbReference type="InterPro" id="IPR011527">
    <property type="entry name" value="ABC1_TM_dom"/>
</dbReference>
<evidence type="ECO:0000256" key="9">
    <source>
        <dbReference type="ARBA" id="ARBA00023136"/>
    </source>
</evidence>
<dbReference type="PANTHER" id="PTHR24221:SF590">
    <property type="entry name" value="COMPONENT LINKED WITH THE ASSEMBLY OF CYTOCHROME' TRANSPORT TRANSMEMBRANE ATP-BINDING PROTEIN ABC TRANSPORTER CYDD-RELATED"/>
    <property type="match status" value="1"/>
</dbReference>
<feature type="transmembrane region" description="Helical" evidence="10">
    <location>
        <begin position="237"/>
        <end position="265"/>
    </location>
</feature>
<dbReference type="GO" id="GO:0005524">
    <property type="term" value="F:ATP binding"/>
    <property type="evidence" value="ECO:0007669"/>
    <property type="project" value="UniProtKB-KW"/>
</dbReference>
<feature type="domain" description="ABC transmembrane type-1" evidence="12">
    <location>
        <begin position="23"/>
        <end position="300"/>
    </location>
</feature>
<evidence type="ECO:0000256" key="3">
    <source>
        <dbReference type="ARBA" id="ARBA00022475"/>
    </source>
</evidence>
<evidence type="ECO:0000313" key="14">
    <source>
        <dbReference type="Proteomes" id="UP000503399"/>
    </source>
</evidence>
<feature type="domain" description="ABC transporter" evidence="11">
    <location>
        <begin position="332"/>
        <end position="565"/>
    </location>
</feature>
<dbReference type="InterPro" id="IPR003593">
    <property type="entry name" value="AAA+_ATPase"/>
</dbReference>
<evidence type="ECO:0000256" key="6">
    <source>
        <dbReference type="ARBA" id="ARBA00022741"/>
    </source>
</evidence>
<name>A0A6F8ZG61_9FIRM</name>
<evidence type="ECO:0000256" key="10">
    <source>
        <dbReference type="SAM" id="Phobius"/>
    </source>
</evidence>
<dbReference type="NCBIfam" id="TIGR02857">
    <property type="entry name" value="CydD"/>
    <property type="match status" value="1"/>
</dbReference>
<dbReference type="InterPro" id="IPR036640">
    <property type="entry name" value="ABC1_TM_sf"/>
</dbReference>
<dbReference type="PROSITE" id="PS50929">
    <property type="entry name" value="ABC_TM1F"/>
    <property type="match status" value="1"/>
</dbReference>
<evidence type="ECO:0000313" key="13">
    <source>
        <dbReference type="EMBL" id="CAB1128452.1"/>
    </source>
</evidence>
<dbReference type="KEGG" id="hfv:R50_0946"/>
<dbReference type="GO" id="GO:0140359">
    <property type="term" value="F:ABC-type transporter activity"/>
    <property type="evidence" value="ECO:0007669"/>
    <property type="project" value="InterPro"/>
</dbReference>
<comment type="subcellular location">
    <subcellularLocation>
        <location evidence="1">Cell membrane</location>
        <topology evidence="1">Multi-pass membrane protein</topology>
    </subcellularLocation>
</comment>
<evidence type="ECO:0000256" key="4">
    <source>
        <dbReference type="ARBA" id="ARBA00022519"/>
    </source>
</evidence>
<dbReference type="PROSITE" id="PS50893">
    <property type="entry name" value="ABC_TRANSPORTER_2"/>
    <property type="match status" value="1"/>
</dbReference>
<dbReference type="EMBL" id="LR778114">
    <property type="protein sequence ID" value="CAB1128452.1"/>
    <property type="molecule type" value="Genomic_DNA"/>
</dbReference>
<dbReference type="GO" id="GO:0016887">
    <property type="term" value="F:ATP hydrolysis activity"/>
    <property type="evidence" value="ECO:0007669"/>
    <property type="project" value="InterPro"/>
</dbReference>
<dbReference type="PROSITE" id="PS00211">
    <property type="entry name" value="ABC_TRANSPORTER_1"/>
    <property type="match status" value="1"/>
</dbReference>
<dbReference type="InterPro" id="IPR003439">
    <property type="entry name" value="ABC_transporter-like_ATP-bd"/>
</dbReference>
<dbReference type="Gene3D" id="1.20.1560.10">
    <property type="entry name" value="ABC transporter type 1, transmembrane domain"/>
    <property type="match status" value="1"/>
</dbReference>
<keyword evidence="3" id="KW-1003">Cell membrane</keyword>
<keyword evidence="5 10" id="KW-0812">Transmembrane</keyword>
<evidence type="ECO:0000256" key="8">
    <source>
        <dbReference type="ARBA" id="ARBA00022989"/>
    </source>
</evidence>
<proteinExistence type="predicted"/>
<dbReference type="GO" id="GO:0042883">
    <property type="term" value="P:cysteine transport"/>
    <property type="evidence" value="ECO:0007669"/>
    <property type="project" value="InterPro"/>
</dbReference>
<dbReference type="SUPFAM" id="SSF90123">
    <property type="entry name" value="ABC transporter transmembrane region"/>
    <property type="match status" value="1"/>
</dbReference>
<dbReference type="Pfam" id="PF00005">
    <property type="entry name" value="ABC_tran"/>
    <property type="match status" value="1"/>
</dbReference>
<feature type="transmembrane region" description="Helical" evidence="10">
    <location>
        <begin position="12"/>
        <end position="38"/>
    </location>
</feature>
<evidence type="ECO:0000259" key="11">
    <source>
        <dbReference type="PROSITE" id="PS50893"/>
    </source>
</evidence>
<evidence type="ECO:0000256" key="1">
    <source>
        <dbReference type="ARBA" id="ARBA00004651"/>
    </source>
</evidence>
<reference evidence="13 14" key="1">
    <citation type="submission" date="2020-02" db="EMBL/GenBank/DDBJ databases">
        <authorList>
            <person name="Hogendoorn C."/>
        </authorList>
    </citation>
    <scope>NUCLEOTIDE SEQUENCE [LARGE SCALE GENOMIC DNA]</scope>
    <source>
        <strain evidence="13">R501</strain>
    </source>
</reference>
<keyword evidence="14" id="KW-1185">Reference proteome</keyword>
<protein>
    <submittedName>
        <fullName evidence="13">Transport ATP-binding protein CydD</fullName>
    </submittedName>
</protein>
<evidence type="ECO:0000256" key="5">
    <source>
        <dbReference type="ARBA" id="ARBA00022692"/>
    </source>
</evidence>
<organism evidence="13 14">
    <name type="scientific">Candidatus Hydrogenisulfobacillus filiaventi</name>
    <dbReference type="NCBI Taxonomy" id="2707344"/>
    <lineage>
        <taxon>Bacteria</taxon>
        <taxon>Bacillati</taxon>
        <taxon>Bacillota</taxon>
        <taxon>Clostridia</taxon>
        <taxon>Eubacteriales</taxon>
        <taxon>Clostridiales Family XVII. Incertae Sedis</taxon>
        <taxon>Candidatus Hydrogenisulfobacillus</taxon>
    </lineage>
</organism>
<feature type="transmembrane region" description="Helical" evidence="10">
    <location>
        <begin position="132"/>
        <end position="152"/>
    </location>
</feature>
<dbReference type="Proteomes" id="UP000503399">
    <property type="component" value="Chromosome"/>
</dbReference>
<dbReference type="Gene3D" id="3.40.50.300">
    <property type="entry name" value="P-loop containing nucleotide triphosphate hydrolases"/>
    <property type="match status" value="1"/>
</dbReference>